<dbReference type="Proteomes" id="UP000428328">
    <property type="component" value="Chromosome"/>
</dbReference>
<reference evidence="1 2" key="1">
    <citation type="submission" date="2019-11" db="EMBL/GenBank/DDBJ databases">
        <authorList>
            <person name="Zheng R.K."/>
            <person name="Sun C.M."/>
        </authorList>
    </citation>
    <scope>NUCLEOTIDE SEQUENCE [LARGE SCALE GENOMIC DNA]</scope>
    <source>
        <strain evidence="1 2">SRB007</strain>
    </source>
</reference>
<dbReference type="CDD" id="cd07067">
    <property type="entry name" value="HP_PGM_like"/>
    <property type="match status" value="1"/>
</dbReference>
<dbReference type="EMBL" id="CP046400">
    <property type="protein sequence ID" value="QGY41489.1"/>
    <property type="molecule type" value="Genomic_DNA"/>
</dbReference>
<name>A0A6I6JK12_9BACT</name>
<dbReference type="SMART" id="SM00855">
    <property type="entry name" value="PGAM"/>
    <property type="match status" value="1"/>
</dbReference>
<accession>A0A6I6JK12</accession>
<dbReference type="InterPro" id="IPR050275">
    <property type="entry name" value="PGM_Phosphatase"/>
</dbReference>
<dbReference type="InterPro" id="IPR013078">
    <property type="entry name" value="His_Pase_superF_clade-1"/>
</dbReference>
<protein>
    <submittedName>
        <fullName evidence="1">Histidine phosphatase family protein</fullName>
    </submittedName>
</protein>
<dbReference type="Pfam" id="PF00300">
    <property type="entry name" value="His_Phos_1"/>
    <property type="match status" value="1"/>
</dbReference>
<dbReference type="AlphaFoldDB" id="A0A6I6JK12"/>
<dbReference type="Gene3D" id="3.40.50.1240">
    <property type="entry name" value="Phosphoglycerate mutase-like"/>
    <property type="match status" value="1"/>
</dbReference>
<gene>
    <name evidence="1" type="ORF">GM415_15640</name>
</gene>
<sequence>MIILVRHAATDSAKGRCIGRTPVPLSSKGLEQAEHLAEVLEDAPLVRLVCSPAARARETVAPLAQRLGLPVEDIPALNEIDMGAWDGLDFTEIRSRYPREYASRGEGFGDFIPPGGESFNQVADRALEVMATLSGGPLPVLVMTHAGVIRSVSCRLTGHPMDDLFHFTPGHARCSVLDIQGRELRLRYSSIGPEDIPEMLQGSV</sequence>
<dbReference type="SUPFAM" id="SSF53254">
    <property type="entry name" value="Phosphoglycerate mutase-like"/>
    <property type="match status" value="1"/>
</dbReference>
<dbReference type="KEGG" id="psel:GM415_15640"/>
<dbReference type="GO" id="GO:0016791">
    <property type="term" value="F:phosphatase activity"/>
    <property type="evidence" value="ECO:0007669"/>
    <property type="project" value="TreeGrafter"/>
</dbReference>
<keyword evidence="2" id="KW-1185">Reference proteome</keyword>
<dbReference type="RefSeq" id="WP_158949816.1">
    <property type="nucleotide sequence ID" value="NZ_CP046400.1"/>
</dbReference>
<proteinExistence type="predicted"/>
<dbReference type="PANTHER" id="PTHR48100">
    <property type="entry name" value="BROAD-SPECIFICITY PHOSPHATASE YOR283W-RELATED"/>
    <property type="match status" value="1"/>
</dbReference>
<evidence type="ECO:0000313" key="1">
    <source>
        <dbReference type="EMBL" id="QGY41489.1"/>
    </source>
</evidence>
<dbReference type="InterPro" id="IPR029033">
    <property type="entry name" value="His_PPase_superfam"/>
</dbReference>
<evidence type="ECO:0000313" key="2">
    <source>
        <dbReference type="Proteomes" id="UP000428328"/>
    </source>
</evidence>
<organism evidence="1 2">
    <name type="scientific">Pseudodesulfovibrio cashew</name>
    <dbReference type="NCBI Taxonomy" id="2678688"/>
    <lineage>
        <taxon>Bacteria</taxon>
        <taxon>Pseudomonadati</taxon>
        <taxon>Thermodesulfobacteriota</taxon>
        <taxon>Desulfovibrionia</taxon>
        <taxon>Desulfovibrionales</taxon>
        <taxon>Desulfovibrionaceae</taxon>
    </lineage>
</organism>